<dbReference type="EMBL" id="SJPM01000001">
    <property type="protein sequence ID" value="TWU03272.1"/>
    <property type="molecule type" value="Genomic_DNA"/>
</dbReference>
<keyword evidence="5 7" id="KW-0472">Membrane</keyword>
<keyword evidence="4 7" id="KW-1133">Transmembrane helix</keyword>
<feature type="compositionally biased region" description="Low complexity" evidence="6">
    <location>
        <begin position="253"/>
        <end position="264"/>
    </location>
</feature>
<keyword evidence="2" id="KW-1003">Cell membrane</keyword>
<evidence type="ECO:0000256" key="5">
    <source>
        <dbReference type="ARBA" id="ARBA00023136"/>
    </source>
</evidence>
<name>A0A5C6AW60_9BACT</name>
<gene>
    <name evidence="8" type="ORF">Pla100_01900</name>
</gene>
<evidence type="ECO:0000313" key="9">
    <source>
        <dbReference type="Proteomes" id="UP000316213"/>
    </source>
</evidence>
<evidence type="ECO:0000256" key="4">
    <source>
        <dbReference type="ARBA" id="ARBA00022989"/>
    </source>
</evidence>
<accession>A0A5C6AW60</accession>
<evidence type="ECO:0000256" key="3">
    <source>
        <dbReference type="ARBA" id="ARBA00022692"/>
    </source>
</evidence>
<evidence type="ECO:0000256" key="6">
    <source>
        <dbReference type="SAM" id="MobiDB-lite"/>
    </source>
</evidence>
<sequence length="264" mass="27458">MRWIVLIACVGWFGSIGWGQSTLSTGGTTETSNRAGGRPIVLSHGGSSHEKTSVGFPSLQPPSQLRNQGREGGSVDSSYQLADSVARDSSHAGASVESNSADSGLPLDSNPESSRSKMTGPLVTVCSSLAIVLALFSALVWAGRRFGGGAAVSKPLPASALSPLGHVMLDPRTKLLLVKCGRRILILSQTASGVTPISEITHPDEVRELIASCSAEARAVFEKTLREIELEPARGFTGPADDPVPRPHGGHPSGRSSGRLFATA</sequence>
<keyword evidence="8" id="KW-0282">Flagellum</keyword>
<evidence type="ECO:0000256" key="1">
    <source>
        <dbReference type="ARBA" id="ARBA00004236"/>
    </source>
</evidence>
<feature type="region of interest" description="Disordered" evidence="6">
    <location>
        <begin position="24"/>
        <end position="78"/>
    </location>
</feature>
<evidence type="ECO:0000313" key="8">
    <source>
        <dbReference type="EMBL" id="TWU03272.1"/>
    </source>
</evidence>
<comment type="caution">
    <text evidence="8">The sequence shown here is derived from an EMBL/GenBank/DDBJ whole genome shotgun (WGS) entry which is preliminary data.</text>
</comment>
<protein>
    <submittedName>
        <fullName evidence="8">Flagellar biosynthesis protein, FliO</fullName>
    </submittedName>
</protein>
<evidence type="ECO:0000256" key="7">
    <source>
        <dbReference type="SAM" id="Phobius"/>
    </source>
</evidence>
<comment type="subcellular location">
    <subcellularLocation>
        <location evidence="1">Cell membrane</location>
    </subcellularLocation>
</comment>
<feature type="region of interest" description="Disordered" evidence="6">
    <location>
        <begin position="232"/>
        <end position="264"/>
    </location>
</feature>
<feature type="region of interest" description="Disordered" evidence="6">
    <location>
        <begin position="90"/>
        <end position="117"/>
    </location>
</feature>
<dbReference type="GO" id="GO:0044781">
    <property type="term" value="P:bacterial-type flagellum organization"/>
    <property type="evidence" value="ECO:0007669"/>
    <property type="project" value="InterPro"/>
</dbReference>
<dbReference type="Proteomes" id="UP000316213">
    <property type="component" value="Unassembled WGS sequence"/>
</dbReference>
<dbReference type="AlphaFoldDB" id="A0A5C6AW60"/>
<evidence type="ECO:0000256" key="2">
    <source>
        <dbReference type="ARBA" id="ARBA00022475"/>
    </source>
</evidence>
<keyword evidence="8" id="KW-0969">Cilium</keyword>
<proteinExistence type="predicted"/>
<organism evidence="8 9">
    <name type="scientific">Neorhodopirellula pilleata</name>
    <dbReference type="NCBI Taxonomy" id="2714738"/>
    <lineage>
        <taxon>Bacteria</taxon>
        <taxon>Pseudomonadati</taxon>
        <taxon>Planctomycetota</taxon>
        <taxon>Planctomycetia</taxon>
        <taxon>Pirellulales</taxon>
        <taxon>Pirellulaceae</taxon>
        <taxon>Neorhodopirellula</taxon>
    </lineage>
</organism>
<dbReference type="InterPro" id="IPR022781">
    <property type="entry name" value="Flagellar_biosynth_FliO"/>
</dbReference>
<feature type="transmembrane region" description="Helical" evidence="7">
    <location>
        <begin position="122"/>
        <end position="142"/>
    </location>
</feature>
<keyword evidence="3 7" id="KW-0812">Transmembrane</keyword>
<keyword evidence="9" id="KW-1185">Reference proteome</keyword>
<reference evidence="8 9" key="1">
    <citation type="submission" date="2019-02" db="EMBL/GenBank/DDBJ databases">
        <title>Deep-cultivation of Planctomycetes and their phenomic and genomic characterization uncovers novel biology.</title>
        <authorList>
            <person name="Wiegand S."/>
            <person name="Jogler M."/>
            <person name="Boedeker C."/>
            <person name="Pinto D."/>
            <person name="Vollmers J."/>
            <person name="Rivas-Marin E."/>
            <person name="Kohn T."/>
            <person name="Peeters S.H."/>
            <person name="Heuer A."/>
            <person name="Rast P."/>
            <person name="Oberbeckmann S."/>
            <person name="Bunk B."/>
            <person name="Jeske O."/>
            <person name="Meyerdierks A."/>
            <person name="Storesund J.E."/>
            <person name="Kallscheuer N."/>
            <person name="Luecker S."/>
            <person name="Lage O.M."/>
            <person name="Pohl T."/>
            <person name="Merkel B.J."/>
            <person name="Hornburger P."/>
            <person name="Mueller R.-W."/>
            <person name="Bruemmer F."/>
            <person name="Labrenz M."/>
            <person name="Spormann A.M."/>
            <person name="Op Den Camp H."/>
            <person name="Overmann J."/>
            <person name="Amann R."/>
            <person name="Jetten M.S.M."/>
            <person name="Mascher T."/>
            <person name="Medema M.H."/>
            <person name="Devos D.P."/>
            <person name="Kaster A.-K."/>
            <person name="Ovreas L."/>
            <person name="Rohde M."/>
            <person name="Galperin M.Y."/>
            <person name="Jogler C."/>
        </authorList>
    </citation>
    <scope>NUCLEOTIDE SEQUENCE [LARGE SCALE GENOMIC DNA]</scope>
    <source>
        <strain evidence="8 9">Pla100</strain>
    </source>
</reference>
<dbReference type="GO" id="GO:0016020">
    <property type="term" value="C:membrane"/>
    <property type="evidence" value="ECO:0007669"/>
    <property type="project" value="InterPro"/>
</dbReference>
<keyword evidence="8" id="KW-0966">Cell projection</keyword>
<dbReference type="RefSeq" id="WP_231602521.1">
    <property type="nucleotide sequence ID" value="NZ_SJPM01000001.1"/>
</dbReference>
<dbReference type="Pfam" id="PF04347">
    <property type="entry name" value="FliO"/>
    <property type="match status" value="1"/>
</dbReference>